<organism evidence="1 2">
    <name type="scientific">Citrus sinensis</name>
    <name type="common">Sweet orange</name>
    <name type="synonym">Citrus aurantium var. sinensis</name>
    <dbReference type="NCBI Taxonomy" id="2711"/>
    <lineage>
        <taxon>Eukaryota</taxon>
        <taxon>Viridiplantae</taxon>
        <taxon>Streptophyta</taxon>
        <taxon>Embryophyta</taxon>
        <taxon>Tracheophyta</taxon>
        <taxon>Spermatophyta</taxon>
        <taxon>Magnoliopsida</taxon>
        <taxon>eudicotyledons</taxon>
        <taxon>Gunneridae</taxon>
        <taxon>Pentapetalae</taxon>
        <taxon>rosids</taxon>
        <taxon>malvids</taxon>
        <taxon>Sapindales</taxon>
        <taxon>Rutaceae</taxon>
        <taxon>Aurantioideae</taxon>
        <taxon>Citrus</taxon>
    </lineage>
</organism>
<accession>A0ACB8IGM5</accession>
<name>A0ACB8IGM5_CITSI</name>
<sequence>MMNRGTLLPEMLHCADITVLERQRARLKWQQDQLQQPQQQQELQQQQHQEQQQQQQQEVRYFSELSQLISQGYDEGGLMMGQQVKPDPAFENGWPDLGKIVAPAAGYGFGPGFEASYAISRTSSSPPAVVPEAVDVKGKVSVAALNEKVSAAVGRESFKKRKADKVQNTKVAVEENTKDKRMKGSAEEGDSSKITEQNNNNNNNNNNRSNSNNNNNKNKNNKETSADTSKASEVQKPDYIHVRARRGQATDSHSLAERVRREKISERMKYLQDLVPGCNKITGKAGMLDEIINYVQSLQRQVEFLSMKLAAVNPRLDFNVDNLFAKEAFPVCPSNFPTIGMSSEMTHPAAYLHQFNSLQQQAVSCSGLDLGIINPSEMGLRRTISAPVSAPETFIDSSCYPHLQPSSNWDSDLQNFYNVASFPSQQFTGTLEASNLKMEM</sequence>
<evidence type="ECO:0000313" key="1">
    <source>
        <dbReference type="EMBL" id="KAH9696173.1"/>
    </source>
</evidence>
<dbReference type="EMBL" id="CM039177">
    <property type="protein sequence ID" value="KAH9696173.1"/>
    <property type="molecule type" value="Genomic_DNA"/>
</dbReference>
<gene>
    <name evidence="1" type="ORF">KPL71_023077</name>
</gene>
<proteinExistence type="predicted"/>
<reference evidence="2" key="1">
    <citation type="journal article" date="2023" name="Hortic. Res.">
        <title>A chromosome-level phased genome enabling allele-level studies in sweet orange: a case study on citrus Huanglongbing tolerance.</title>
        <authorList>
            <person name="Wu B."/>
            <person name="Yu Q."/>
            <person name="Deng Z."/>
            <person name="Duan Y."/>
            <person name="Luo F."/>
            <person name="Gmitter F. Jr."/>
        </authorList>
    </citation>
    <scope>NUCLEOTIDE SEQUENCE [LARGE SCALE GENOMIC DNA]</scope>
    <source>
        <strain evidence="2">cv. Valencia</strain>
    </source>
</reference>
<dbReference type="Proteomes" id="UP000829398">
    <property type="component" value="Chromosome 8"/>
</dbReference>
<protein>
    <submittedName>
        <fullName evidence="1">Transcription factor bHLH63</fullName>
    </submittedName>
</protein>
<keyword evidence="2" id="KW-1185">Reference proteome</keyword>
<evidence type="ECO:0000313" key="2">
    <source>
        <dbReference type="Proteomes" id="UP000829398"/>
    </source>
</evidence>
<comment type="caution">
    <text evidence="1">The sequence shown here is derived from an EMBL/GenBank/DDBJ whole genome shotgun (WGS) entry which is preliminary data.</text>
</comment>